<protein>
    <submittedName>
        <fullName evidence="2">Uncharacterized protein</fullName>
    </submittedName>
</protein>
<sequence length="204" mass="20841">MLTLGPPLVPPSTRVEVPVERVDLGQAREEAAALPWSYRMQNPEASREAPAAAVAPRGLPGQGAAPGACACPQEFHAAPPSSTATSSATGRLTPAPRASAEAAGASVDSLIPRKLIDLRADDPVAAMADTTLRKARGSGSVAAGHAESASERCAALLSAGGWRGDDGRRASREGIELEEAKVRNIAAPASVFQPRLEAVAIAVL</sequence>
<reference evidence="2" key="1">
    <citation type="submission" date="2023-10" db="EMBL/GenBank/DDBJ databases">
        <authorList>
            <person name="Chen Y."/>
            <person name="Shah S."/>
            <person name="Dougan E. K."/>
            <person name="Thang M."/>
            <person name="Chan C."/>
        </authorList>
    </citation>
    <scope>NUCLEOTIDE SEQUENCE [LARGE SCALE GENOMIC DNA]</scope>
</reference>
<evidence type="ECO:0000256" key="1">
    <source>
        <dbReference type="SAM" id="MobiDB-lite"/>
    </source>
</evidence>
<evidence type="ECO:0000313" key="3">
    <source>
        <dbReference type="Proteomes" id="UP001189429"/>
    </source>
</evidence>
<evidence type="ECO:0000313" key="2">
    <source>
        <dbReference type="EMBL" id="CAK0908750.1"/>
    </source>
</evidence>
<comment type="caution">
    <text evidence="2">The sequence shown here is derived from an EMBL/GenBank/DDBJ whole genome shotgun (WGS) entry which is preliminary data.</text>
</comment>
<name>A0ABN9Y813_9DINO</name>
<feature type="region of interest" description="Disordered" evidence="1">
    <location>
        <begin position="48"/>
        <end position="67"/>
    </location>
</feature>
<accession>A0ABN9Y813</accession>
<keyword evidence="3" id="KW-1185">Reference proteome</keyword>
<dbReference type="EMBL" id="CAUYUJ010022071">
    <property type="protein sequence ID" value="CAK0908750.1"/>
    <property type="molecule type" value="Genomic_DNA"/>
</dbReference>
<organism evidence="2 3">
    <name type="scientific">Prorocentrum cordatum</name>
    <dbReference type="NCBI Taxonomy" id="2364126"/>
    <lineage>
        <taxon>Eukaryota</taxon>
        <taxon>Sar</taxon>
        <taxon>Alveolata</taxon>
        <taxon>Dinophyceae</taxon>
        <taxon>Prorocentrales</taxon>
        <taxon>Prorocentraceae</taxon>
        <taxon>Prorocentrum</taxon>
    </lineage>
</organism>
<gene>
    <name evidence="2" type="ORF">PCOR1329_LOCUS83349</name>
</gene>
<proteinExistence type="predicted"/>
<feature type="region of interest" description="Disordered" evidence="1">
    <location>
        <begin position="76"/>
        <end position="104"/>
    </location>
</feature>
<dbReference type="Proteomes" id="UP001189429">
    <property type="component" value="Unassembled WGS sequence"/>
</dbReference>